<evidence type="ECO:0000256" key="4">
    <source>
        <dbReference type="ARBA" id="ARBA00022840"/>
    </source>
</evidence>
<organism evidence="6 7">
    <name type="scientific">Hypsizygus marmoreus</name>
    <name type="common">White beech mushroom</name>
    <name type="synonym">Agaricus marmoreus</name>
    <dbReference type="NCBI Taxonomy" id="39966"/>
    <lineage>
        <taxon>Eukaryota</taxon>
        <taxon>Fungi</taxon>
        <taxon>Dikarya</taxon>
        <taxon>Basidiomycota</taxon>
        <taxon>Agaricomycotina</taxon>
        <taxon>Agaricomycetes</taxon>
        <taxon>Agaricomycetidae</taxon>
        <taxon>Agaricales</taxon>
        <taxon>Tricholomatineae</taxon>
        <taxon>Lyophyllaceae</taxon>
        <taxon>Hypsizygus</taxon>
    </lineage>
</organism>
<dbReference type="Proteomes" id="UP000076154">
    <property type="component" value="Unassembled WGS sequence"/>
</dbReference>
<evidence type="ECO:0000313" key="6">
    <source>
        <dbReference type="EMBL" id="RDB27133.1"/>
    </source>
</evidence>
<keyword evidence="7" id="KW-1185">Reference proteome</keyword>
<dbReference type="PANTHER" id="PTHR44329">
    <property type="entry name" value="SERINE/THREONINE-PROTEIN KINASE TNNI3K-RELATED"/>
    <property type="match status" value="1"/>
</dbReference>
<dbReference type="PROSITE" id="PS50011">
    <property type="entry name" value="PROTEIN_KINASE_DOM"/>
    <property type="match status" value="1"/>
</dbReference>
<evidence type="ECO:0000313" key="7">
    <source>
        <dbReference type="Proteomes" id="UP000076154"/>
    </source>
</evidence>
<keyword evidence="4" id="KW-0067">ATP-binding</keyword>
<evidence type="ECO:0000256" key="2">
    <source>
        <dbReference type="ARBA" id="ARBA00022741"/>
    </source>
</evidence>
<dbReference type="PANTHER" id="PTHR44329:SF288">
    <property type="entry name" value="MITOGEN-ACTIVATED PROTEIN KINASE KINASE KINASE 20"/>
    <property type="match status" value="1"/>
</dbReference>
<dbReference type="STRING" id="39966.A0A369K5K6"/>
<keyword evidence="3 6" id="KW-0418">Kinase</keyword>
<comment type="caution">
    <text evidence="6">The sequence shown here is derived from an EMBL/GenBank/DDBJ whole genome shotgun (WGS) entry which is preliminary data.</text>
</comment>
<feature type="domain" description="Protein kinase" evidence="5">
    <location>
        <begin position="297"/>
        <end position="658"/>
    </location>
</feature>
<dbReference type="SUPFAM" id="SSF56112">
    <property type="entry name" value="Protein kinase-like (PK-like)"/>
    <property type="match status" value="1"/>
</dbReference>
<protein>
    <submittedName>
        <fullName evidence="6">Serine/threonine-protein kinase-transforming protein Rmil</fullName>
    </submittedName>
</protein>
<dbReference type="GO" id="GO:0005524">
    <property type="term" value="F:ATP binding"/>
    <property type="evidence" value="ECO:0007669"/>
    <property type="project" value="UniProtKB-KW"/>
</dbReference>
<dbReference type="InterPro" id="IPR000719">
    <property type="entry name" value="Prot_kinase_dom"/>
</dbReference>
<dbReference type="InterPro" id="IPR011009">
    <property type="entry name" value="Kinase-like_dom_sf"/>
</dbReference>
<dbReference type="InterPro" id="IPR051681">
    <property type="entry name" value="Ser/Thr_Kinases-Pseudokinases"/>
</dbReference>
<gene>
    <name evidence="6" type="primary">V-RMIL</name>
    <name evidence="6" type="ORF">Hypma_004570</name>
</gene>
<dbReference type="Gene3D" id="1.10.510.10">
    <property type="entry name" value="Transferase(Phosphotransferase) domain 1"/>
    <property type="match status" value="1"/>
</dbReference>
<dbReference type="AlphaFoldDB" id="A0A369K5K6"/>
<reference evidence="6" key="1">
    <citation type="submission" date="2018-04" db="EMBL/GenBank/DDBJ databases">
        <title>Whole genome sequencing of Hypsizygus marmoreus.</title>
        <authorList>
            <person name="Choi I.-G."/>
            <person name="Min B."/>
            <person name="Kim J.-G."/>
            <person name="Kim S."/>
            <person name="Oh Y.-L."/>
            <person name="Kong W.-S."/>
            <person name="Park H."/>
            <person name="Jeong J."/>
            <person name="Song E.-S."/>
        </authorList>
    </citation>
    <scope>NUCLEOTIDE SEQUENCE [LARGE SCALE GENOMIC DNA]</scope>
    <source>
        <strain evidence="6">51987-8</strain>
    </source>
</reference>
<keyword evidence="1" id="KW-0808">Transferase</keyword>
<proteinExistence type="predicted"/>
<dbReference type="InterPro" id="IPR001245">
    <property type="entry name" value="Ser-Thr/Tyr_kinase_cat_dom"/>
</dbReference>
<keyword evidence="2" id="KW-0547">Nucleotide-binding</keyword>
<name>A0A369K5K6_HYPMA</name>
<sequence length="670" mass="76066">MLVRAFLSDPRDPGFKSVKLGFGFRFMDYDGRGGTELPSQVFGIRYVHAAEAMSNIKAWVKESDELSTLCWFTHPNNYERSVVASQVATYCEELGILSPRLFLSRRQDVRDWNLAYLLVCQLCHFIPGLQPLHVDPQIMHHLPFENLEEDWIREFFVTPLMDQTSFPMVIIVDSLDMSKLELLRPLTILAMMLKDTPALPVRLLLTTHPDIRTQTVVGPHMAINRFLKEVHVVYPLHKLLDLRIKWDEQPAYSRLVLGPLEANKKFQTPTPNLRPLVLFALHKAIRYSLSNVLKILEELGTIFDLNAAPELWAVLEKDDIEDQKLYIAILREVLRSNADAPQELSDAEAQLLVDFSQQLVDSGVLLKTSGHDFDRRVRRLILKVAKASDTLPASMFLQEGVRLIDPEPYAGGGYSDIYRATYNGQNVALKRLRVYRNNPDRERTNRVPFKFYHVIYTLLTALTEILSGGSDMATTQPSAMFYPFSASIQEHFLATFANILVDDDMHIRLSDFGLTVFSDASVDTQTDNAGCILWMAPELFISEDEQEILQKTCETDVYAFACVYYELYSGLRPFDELPLDATVIHSVSRGFRPDRPLDEGDSIRIPEPVWELIVDDISESVGGLLHIAEKTEQSKPPAERRVVPDLYSDPRNDLHEDVGVASAMGLGVSH</sequence>
<evidence type="ECO:0000256" key="3">
    <source>
        <dbReference type="ARBA" id="ARBA00022777"/>
    </source>
</evidence>
<dbReference type="Pfam" id="PF07714">
    <property type="entry name" value="PK_Tyr_Ser-Thr"/>
    <property type="match status" value="1"/>
</dbReference>
<accession>A0A369K5K6</accession>
<dbReference type="EMBL" id="LUEZ02000018">
    <property type="protein sequence ID" value="RDB27133.1"/>
    <property type="molecule type" value="Genomic_DNA"/>
</dbReference>
<dbReference type="OrthoDB" id="10261027at2759"/>
<dbReference type="InParanoid" id="A0A369K5K6"/>
<evidence type="ECO:0000256" key="1">
    <source>
        <dbReference type="ARBA" id="ARBA00022679"/>
    </source>
</evidence>
<evidence type="ECO:0000259" key="5">
    <source>
        <dbReference type="PROSITE" id="PS50011"/>
    </source>
</evidence>
<dbReference type="GO" id="GO:0004674">
    <property type="term" value="F:protein serine/threonine kinase activity"/>
    <property type="evidence" value="ECO:0007669"/>
    <property type="project" value="TreeGrafter"/>
</dbReference>